<reference evidence="2" key="1">
    <citation type="submission" date="2018-02" db="EMBL/GenBank/DDBJ databases">
        <authorList>
            <person name="Moore K."/>
            <person name="Momper L."/>
        </authorList>
    </citation>
    <scope>NUCLEOTIDE SEQUENCE [LARGE SCALE GENOMIC DNA]</scope>
    <source>
        <strain evidence="2">ULC18</strain>
    </source>
</reference>
<dbReference type="Proteomes" id="UP000239576">
    <property type="component" value="Unassembled WGS sequence"/>
</dbReference>
<dbReference type="AlphaFoldDB" id="A0A2T1EMH0"/>
<dbReference type="RefSeq" id="WP_106254924.1">
    <property type="nucleotide sequence ID" value="NZ_CAWNSW010000059.1"/>
</dbReference>
<protein>
    <submittedName>
        <fullName evidence="1">Uncharacterized protein</fullName>
    </submittedName>
</protein>
<organism evidence="1 2">
    <name type="scientific">Stenomitos frigidus ULC18</name>
    <dbReference type="NCBI Taxonomy" id="2107698"/>
    <lineage>
        <taxon>Bacteria</taxon>
        <taxon>Bacillati</taxon>
        <taxon>Cyanobacteriota</taxon>
        <taxon>Cyanophyceae</taxon>
        <taxon>Leptolyngbyales</taxon>
        <taxon>Leptolyngbyaceae</taxon>
        <taxon>Stenomitos</taxon>
    </lineage>
</organism>
<sequence length="63" mass="7329">MHQFVDTWEHAEKEQHTRLLSELKRELVAKRRAEQAQALPLTAQPPMETLPVKRPVIKCQTPS</sequence>
<name>A0A2T1EMH0_9CYAN</name>
<gene>
    <name evidence="1" type="ORF">C7B82_03465</name>
</gene>
<keyword evidence="2" id="KW-1185">Reference proteome</keyword>
<evidence type="ECO:0000313" key="1">
    <source>
        <dbReference type="EMBL" id="PSB33934.1"/>
    </source>
</evidence>
<dbReference type="EMBL" id="PVWK01000016">
    <property type="protein sequence ID" value="PSB33934.1"/>
    <property type="molecule type" value="Genomic_DNA"/>
</dbReference>
<reference evidence="1 2" key="2">
    <citation type="submission" date="2018-03" db="EMBL/GenBank/DDBJ databases">
        <title>The ancient ancestry and fast evolution of plastids.</title>
        <authorList>
            <person name="Moore K.R."/>
            <person name="Magnabosco C."/>
            <person name="Momper L."/>
            <person name="Gold D.A."/>
            <person name="Bosak T."/>
            <person name="Fournier G.P."/>
        </authorList>
    </citation>
    <scope>NUCLEOTIDE SEQUENCE [LARGE SCALE GENOMIC DNA]</scope>
    <source>
        <strain evidence="1 2">ULC18</strain>
    </source>
</reference>
<accession>A0A2T1EMH0</accession>
<proteinExistence type="predicted"/>
<comment type="caution">
    <text evidence="1">The sequence shown here is derived from an EMBL/GenBank/DDBJ whole genome shotgun (WGS) entry which is preliminary data.</text>
</comment>
<evidence type="ECO:0000313" key="2">
    <source>
        <dbReference type="Proteomes" id="UP000239576"/>
    </source>
</evidence>